<reference evidence="3" key="1">
    <citation type="submission" date="2023-12" db="EMBL/GenBank/DDBJ databases">
        <title>Dolosigranulum savutii sp. nov. isolated from human upper respiratory samples collected in Botswana.</title>
        <authorList>
            <person name="Kelly M.S."/>
        </authorList>
    </citation>
    <scope>NUCLEOTIDE SEQUENCE</scope>
    <source>
        <strain evidence="3">MSK294</strain>
        <strain evidence="2">MSK433</strain>
    </source>
</reference>
<evidence type="ECO:0000313" key="2">
    <source>
        <dbReference type="EMBL" id="XBC46181.1"/>
    </source>
</evidence>
<keyword evidence="1" id="KW-1133">Transmembrane helix</keyword>
<dbReference type="EMBL" id="CP142435">
    <property type="protein sequence ID" value="XBC49590.1"/>
    <property type="molecule type" value="Genomic_DNA"/>
</dbReference>
<sequence length="49" mass="5941">MKLNDFYQENKKIIHYTLYAILGIMVLYAWPVIYEKGKDFGYSLFQFLN</sequence>
<proteinExistence type="predicted"/>
<evidence type="ECO:0000256" key="1">
    <source>
        <dbReference type="SAM" id="Phobius"/>
    </source>
</evidence>
<name>A0AB74U2H6_9LACT</name>
<keyword evidence="1" id="KW-0812">Transmembrane</keyword>
<dbReference type="EMBL" id="CP142433">
    <property type="protein sequence ID" value="XBC46181.1"/>
    <property type="molecule type" value="Genomic_DNA"/>
</dbReference>
<evidence type="ECO:0000313" key="3">
    <source>
        <dbReference type="EMBL" id="XBC49590.1"/>
    </source>
</evidence>
<organism evidence="3">
    <name type="scientific">Dolosigranulum savutiense</name>
    <dbReference type="NCBI Taxonomy" id="3110288"/>
    <lineage>
        <taxon>Bacteria</taxon>
        <taxon>Bacillati</taxon>
        <taxon>Bacillota</taxon>
        <taxon>Bacilli</taxon>
        <taxon>Lactobacillales</taxon>
        <taxon>Carnobacteriaceae</taxon>
        <taxon>Dolosigranulum</taxon>
    </lineage>
</organism>
<keyword evidence="1" id="KW-0472">Membrane</keyword>
<dbReference type="AlphaFoldDB" id="A0AB74U2H6"/>
<dbReference type="KEGG" id="dst:VUQ06_08920"/>
<protein>
    <submittedName>
        <fullName evidence="3">Uncharacterized protein</fullName>
    </submittedName>
</protein>
<accession>A0AB74U2H6</accession>
<feature type="transmembrane region" description="Helical" evidence="1">
    <location>
        <begin position="13"/>
        <end position="34"/>
    </location>
</feature>
<dbReference type="RefSeq" id="WP_347300519.1">
    <property type="nucleotide sequence ID" value="NZ_CP142433.1"/>
</dbReference>
<gene>
    <name evidence="3" type="ORF">VUQ06_08920</name>
    <name evidence="2" type="ORF">VUQ08_00785</name>
</gene>